<feature type="domain" description="NAD-dependent epimerase/dehydratase" evidence="2">
    <location>
        <begin position="3"/>
        <end position="223"/>
    </location>
</feature>
<dbReference type="EC" id="5.1.3.2" evidence="3"/>
<dbReference type="AlphaFoldDB" id="A0A087RYG5"/>
<comment type="similarity">
    <text evidence="1">Belongs to the NAD(P)-dependent epimerase/dehydratase family.</text>
</comment>
<evidence type="ECO:0000259" key="2">
    <source>
        <dbReference type="Pfam" id="PF01370"/>
    </source>
</evidence>
<gene>
    <name evidence="3" type="ORF">AAA799P11_01089</name>
</gene>
<reference evidence="3 4" key="1">
    <citation type="submission" date="2014-06" db="EMBL/GenBank/DDBJ databases">
        <authorList>
            <person name="Ngugi D.K."/>
            <person name="Blom J."/>
            <person name="Alam I."/>
            <person name="Rashid M."/>
            <person name="Baalawi W."/>
            <person name="Zhang G."/>
            <person name="Hikmawan T."/>
            <person name="Guan Y."/>
            <person name="Antunes A."/>
            <person name="Siam R."/>
            <person name="El-Dorry H."/>
            <person name="Bajic V."/>
            <person name="Stingl U."/>
        </authorList>
    </citation>
    <scope>NUCLEOTIDE SEQUENCE [LARGE SCALE GENOMIC DNA]</scope>
    <source>
        <strain evidence="3">SCGC AAA799-P11</strain>
    </source>
</reference>
<dbReference type="Gene3D" id="3.40.50.720">
    <property type="entry name" value="NAD(P)-binding Rossmann-like Domain"/>
    <property type="match status" value="1"/>
</dbReference>
<evidence type="ECO:0000256" key="1">
    <source>
        <dbReference type="ARBA" id="ARBA00007637"/>
    </source>
</evidence>
<dbReference type="Proteomes" id="UP000029387">
    <property type="component" value="Unassembled WGS sequence"/>
</dbReference>
<protein>
    <submittedName>
        <fullName evidence="3">UDP-glucose 4-epimerase protein</fullName>
        <ecNumber evidence="3">5.1.3.2</ecNumber>
    </submittedName>
</protein>
<evidence type="ECO:0000313" key="4">
    <source>
        <dbReference type="Proteomes" id="UP000029387"/>
    </source>
</evidence>
<sequence>MKILILGSEGFVGNNLVEGLSKNHEIFCADMLENSSHKNYKQFNVTDYTSVENTVKNVDVVIDLVAHPLVSSIEGPAKNAEINIIGLLHVLDACVKNQIKKIIFTSASSMIGEPTTPSVSESHTAIPKTAYGITKLASEHYLRLYNELHNLNYVIFRFFNIYGPHQKNGLIPSLYSRITQNQPLTVFGKGDQIRDYVFIRDIIPFFEKAATTNIGDNQIFNMGTGKGASILDVINILSETIQIQPEIEFKEVRPGEIGNFVSDPRLLESTFGDVPSTPLQEGIRQTVNWFKDN</sequence>
<dbReference type="InterPro" id="IPR036291">
    <property type="entry name" value="NAD(P)-bd_dom_sf"/>
</dbReference>
<evidence type="ECO:0000313" key="3">
    <source>
        <dbReference type="EMBL" id="KFM18519.1"/>
    </source>
</evidence>
<organism evidence="3 4">
    <name type="scientific">Marine Group I thaumarchaeote SCGC AAA799-P11</name>
    <dbReference type="NCBI Taxonomy" id="1502295"/>
    <lineage>
        <taxon>Archaea</taxon>
        <taxon>Nitrososphaerota</taxon>
        <taxon>Marine Group I</taxon>
    </lineage>
</organism>
<proteinExistence type="inferred from homology"/>
<dbReference type="PANTHER" id="PTHR43000">
    <property type="entry name" value="DTDP-D-GLUCOSE 4,6-DEHYDRATASE-RELATED"/>
    <property type="match status" value="1"/>
</dbReference>
<dbReference type="SUPFAM" id="SSF51735">
    <property type="entry name" value="NAD(P)-binding Rossmann-fold domains"/>
    <property type="match status" value="1"/>
</dbReference>
<name>A0A087RYG5_9ARCH</name>
<accession>A0A087RYG5</accession>
<comment type="caution">
    <text evidence="3">The sequence shown here is derived from an EMBL/GenBank/DDBJ whole genome shotgun (WGS) entry which is preliminary data.</text>
</comment>
<keyword evidence="4" id="KW-1185">Reference proteome</keyword>
<dbReference type="GO" id="GO:0003978">
    <property type="term" value="F:UDP-glucose 4-epimerase activity"/>
    <property type="evidence" value="ECO:0007669"/>
    <property type="project" value="UniProtKB-EC"/>
</dbReference>
<dbReference type="Gene3D" id="3.90.25.10">
    <property type="entry name" value="UDP-galactose 4-epimerase, domain 1"/>
    <property type="match status" value="1"/>
</dbReference>
<dbReference type="PATRIC" id="fig|1502295.3.peg.1051"/>
<keyword evidence="3" id="KW-0413">Isomerase</keyword>
<dbReference type="Pfam" id="PF01370">
    <property type="entry name" value="Epimerase"/>
    <property type="match status" value="1"/>
</dbReference>
<dbReference type="EMBL" id="JOSZ01000017">
    <property type="protein sequence ID" value="KFM18519.1"/>
    <property type="molecule type" value="Genomic_DNA"/>
</dbReference>
<dbReference type="InterPro" id="IPR001509">
    <property type="entry name" value="Epimerase_deHydtase"/>
</dbReference>